<name>A0A7I8VV14_9ANNE</name>
<evidence type="ECO:0000256" key="1">
    <source>
        <dbReference type="SAM" id="Coils"/>
    </source>
</evidence>
<organism evidence="3 4">
    <name type="scientific">Dimorphilus gyrociliatus</name>
    <dbReference type="NCBI Taxonomy" id="2664684"/>
    <lineage>
        <taxon>Eukaryota</taxon>
        <taxon>Metazoa</taxon>
        <taxon>Spiralia</taxon>
        <taxon>Lophotrochozoa</taxon>
        <taxon>Annelida</taxon>
        <taxon>Polychaeta</taxon>
        <taxon>Polychaeta incertae sedis</taxon>
        <taxon>Dinophilidae</taxon>
        <taxon>Dimorphilus</taxon>
    </lineage>
</organism>
<keyword evidence="1" id="KW-0175">Coiled coil</keyword>
<reference evidence="3 4" key="1">
    <citation type="submission" date="2020-08" db="EMBL/GenBank/DDBJ databases">
        <authorList>
            <person name="Hejnol A."/>
        </authorList>
    </citation>
    <scope>NUCLEOTIDE SEQUENCE [LARGE SCALE GENOMIC DNA]</scope>
</reference>
<accession>A0A7I8VV14</accession>
<comment type="caution">
    <text evidence="3">The sequence shown here is derived from an EMBL/GenBank/DDBJ whole genome shotgun (WGS) entry which is preliminary data.</text>
</comment>
<feature type="compositionally biased region" description="Low complexity" evidence="2">
    <location>
        <begin position="182"/>
        <end position="193"/>
    </location>
</feature>
<evidence type="ECO:0000256" key="2">
    <source>
        <dbReference type="SAM" id="MobiDB-lite"/>
    </source>
</evidence>
<feature type="coiled-coil region" evidence="1">
    <location>
        <begin position="51"/>
        <end position="106"/>
    </location>
</feature>
<sequence>MSSKLRDPLNNDVPSDDDLQVTKALMEGDVEVLRQECSTVIGRFKVSTAMLSGIEEALNERKEEVEAVEHQLEFYKNDLKNITNEIEELKKKKEDTKAENQGLVAMLKYAKDEQAKTLERRDSLRLSKSNMLTISDKKFRFNDEIAKNLADGEAIYCCLTDSAIQGESGRLMETMKEKEPSSRVSAVSASDRI</sequence>
<feature type="region of interest" description="Disordered" evidence="2">
    <location>
        <begin position="173"/>
        <end position="193"/>
    </location>
</feature>
<protein>
    <submittedName>
        <fullName evidence="3">Uncharacterized protein</fullName>
    </submittedName>
</protein>
<dbReference type="AlphaFoldDB" id="A0A7I8VV14"/>
<keyword evidence="4" id="KW-1185">Reference proteome</keyword>
<dbReference type="EMBL" id="CAJFCJ010000009">
    <property type="protein sequence ID" value="CAD5119293.1"/>
    <property type="molecule type" value="Genomic_DNA"/>
</dbReference>
<proteinExistence type="predicted"/>
<evidence type="ECO:0000313" key="4">
    <source>
        <dbReference type="Proteomes" id="UP000549394"/>
    </source>
</evidence>
<dbReference type="Proteomes" id="UP000549394">
    <property type="component" value="Unassembled WGS sequence"/>
</dbReference>
<gene>
    <name evidence="3" type="ORF">DGYR_LOCUS7559</name>
</gene>
<evidence type="ECO:0000313" key="3">
    <source>
        <dbReference type="EMBL" id="CAD5119293.1"/>
    </source>
</evidence>